<dbReference type="SUPFAM" id="SSF51395">
    <property type="entry name" value="FMN-linked oxidoreductases"/>
    <property type="match status" value="1"/>
</dbReference>
<evidence type="ECO:0000256" key="6">
    <source>
        <dbReference type="PIRSR" id="PIRSR000138-1"/>
    </source>
</evidence>
<gene>
    <name evidence="9" type="ORF">BVER_03634</name>
</gene>
<keyword evidence="3 7" id="KW-0288">FMN</keyword>
<feature type="binding site" evidence="7">
    <location>
        <position position="278"/>
    </location>
    <ligand>
        <name>FMN</name>
        <dbReference type="ChEBI" id="CHEBI:58210"/>
    </ligand>
</feature>
<feature type="domain" description="FMN hydroxy acid dehydrogenase" evidence="8">
    <location>
        <begin position="3"/>
        <end position="383"/>
    </location>
</feature>
<keyword evidence="2 7" id="KW-0285">Flavoprotein</keyword>
<dbReference type="InterPro" id="IPR013785">
    <property type="entry name" value="Aldolase_TIM"/>
</dbReference>
<evidence type="ECO:0000256" key="7">
    <source>
        <dbReference type="PIRSR" id="PIRSR000138-2"/>
    </source>
</evidence>
<evidence type="ECO:0000256" key="1">
    <source>
        <dbReference type="ARBA" id="ARBA00001917"/>
    </source>
</evidence>
<feature type="binding site" evidence="7">
    <location>
        <position position="134"/>
    </location>
    <ligand>
        <name>glyoxylate</name>
        <dbReference type="ChEBI" id="CHEBI:36655"/>
    </ligand>
</feature>
<dbReference type="CDD" id="cd02809">
    <property type="entry name" value="alpha_hydroxyacid_oxid_FMN"/>
    <property type="match status" value="1"/>
</dbReference>
<feature type="binding site" evidence="7">
    <location>
        <begin position="82"/>
        <end position="84"/>
    </location>
    <ligand>
        <name>FMN</name>
        <dbReference type="ChEBI" id="CHEBI:58210"/>
    </ligand>
</feature>
<feature type="binding site" evidence="7">
    <location>
        <position position="132"/>
    </location>
    <ligand>
        <name>glyoxylate</name>
        <dbReference type="ChEBI" id="CHEBI:36655"/>
    </ligand>
</feature>
<dbReference type="PATRIC" id="fig|242163.4.peg.5894"/>
<evidence type="ECO:0000256" key="4">
    <source>
        <dbReference type="ARBA" id="ARBA00023002"/>
    </source>
</evidence>
<reference evidence="10" key="1">
    <citation type="submission" date="2015-06" db="EMBL/GenBank/DDBJ databases">
        <title>Comparative genomics of Burkholderia leaf nodule symbionts.</title>
        <authorList>
            <person name="Carlier A."/>
            <person name="Eberl L."/>
            <person name="Pinto-Carbo M."/>
        </authorList>
    </citation>
    <scope>NUCLEOTIDE SEQUENCE [LARGE SCALE GENOMIC DNA]</scope>
    <source>
        <strain evidence="10">UZHbot4</strain>
    </source>
</reference>
<name>A0A0L0ME17_9BURK</name>
<evidence type="ECO:0000313" key="9">
    <source>
        <dbReference type="EMBL" id="KND60541.1"/>
    </source>
</evidence>
<dbReference type="PANTHER" id="PTHR10578:SF107">
    <property type="entry name" value="2-HYDROXYACID OXIDASE 1"/>
    <property type="match status" value="1"/>
</dbReference>
<dbReference type="InterPro" id="IPR037396">
    <property type="entry name" value="FMN_HAD"/>
</dbReference>
<dbReference type="EC" id="1.1.2.3" evidence="9"/>
<dbReference type="OrthoDB" id="9770452at2"/>
<organism evidence="9 10">
    <name type="scientific">Candidatus Burkholderia verschuerenii</name>
    <dbReference type="NCBI Taxonomy" id="242163"/>
    <lineage>
        <taxon>Bacteria</taxon>
        <taxon>Pseudomonadati</taxon>
        <taxon>Pseudomonadota</taxon>
        <taxon>Betaproteobacteria</taxon>
        <taxon>Burkholderiales</taxon>
        <taxon>Burkholderiaceae</taxon>
        <taxon>Burkholderia</taxon>
    </lineage>
</organism>
<comment type="cofactor">
    <cofactor evidence="1">
        <name>FMN</name>
        <dbReference type="ChEBI" id="CHEBI:58210"/>
    </cofactor>
</comment>
<comment type="caution">
    <text evidence="9">The sequence shown here is derived from an EMBL/GenBank/DDBJ whole genome shotgun (WGS) entry which is preliminary data.</text>
</comment>
<accession>A0A0L0ME17</accession>
<evidence type="ECO:0000259" key="8">
    <source>
        <dbReference type="PROSITE" id="PS51349"/>
    </source>
</evidence>
<dbReference type="PANTHER" id="PTHR10578">
    <property type="entry name" value="S -2-HYDROXY-ACID OXIDASE-RELATED"/>
    <property type="match status" value="1"/>
</dbReference>
<feature type="binding site" evidence="7">
    <location>
        <position position="280"/>
    </location>
    <ligand>
        <name>glyoxylate</name>
        <dbReference type="ChEBI" id="CHEBI:36655"/>
    </ligand>
</feature>
<protein>
    <submittedName>
        <fullName evidence="9">L-lactate dehydrogenase</fullName>
        <ecNumber evidence="9">1.1.2.3</ecNumber>
    </submittedName>
</protein>
<feature type="binding site" evidence="7">
    <location>
        <position position="111"/>
    </location>
    <ligand>
        <name>FMN</name>
        <dbReference type="ChEBI" id="CHEBI:58210"/>
    </ligand>
</feature>
<evidence type="ECO:0000256" key="2">
    <source>
        <dbReference type="ARBA" id="ARBA00022630"/>
    </source>
</evidence>
<sequence>MRLTFDNALSIADMRNLARRSLPRFVFDFIDGGAEDEITLAANRSAFERVALIPRVLNDVSAPNLATSLLQAPSSAPLLIAPMGSCTLARPGADLDIARAAAARGIPYVQSTMSTTALETIARHVDGRLWFQLYPLNDRDFTRKLIDRVRGANFETLVITADLAVGGKRERDLRNGIAIPLQLRPSLVADALSRPGWALRYMQHGSPQFENVRDLDPGEGAGLTIAHKVGTMLDRAFSFDDVARLRDQWPGRVVVKGVQHPADAARLAKLGVDAVWISNHGGRQLDGAQSSLESLCAVHRALGAGTELVIDSGIRRGVDIVKAVALGAQAVGIARPALFGAAVAGYEGALRVIDILLDEAKRAMVLCGTPTVDAIRHGDIAGS</sequence>
<dbReference type="EMBL" id="LFJJ01000057">
    <property type="protein sequence ID" value="KND60541.1"/>
    <property type="molecule type" value="Genomic_DNA"/>
</dbReference>
<dbReference type="Gene3D" id="3.20.20.70">
    <property type="entry name" value="Aldolase class I"/>
    <property type="match status" value="1"/>
</dbReference>
<feature type="binding site" evidence="7">
    <location>
        <begin position="311"/>
        <end position="315"/>
    </location>
    <ligand>
        <name>FMN</name>
        <dbReference type="ChEBI" id="CHEBI:58210"/>
    </ligand>
</feature>
<dbReference type="PROSITE" id="PS51349">
    <property type="entry name" value="FMN_HYDROXY_ACID_DH_2"/>
    <property type="match status" value="1"/>
</dbReference>
<dbReference type="AlphaFoldDB" id="A0A0L0ME17"/>
<dbReference type="PROSITE" id="PS00557">
    <property type="entry name" value="FMN_HYDROXY_ACID_DH_1"/>
    <property type="match status" value="1"/>
</dbReference>
<dbReference type="InterPro" id="IPR012133">
    <property type="entry name" value="Alpha-hydoxy_acid_DH_FMN"/>
</dbReference>
<dbReference type="Pfam" id="PF01070">
    <property type="entry name" value="FMN_dh"/>
    <property type="match status" value="1"/>
</dbReference>
<feature type="binding site" evidence="7">
    <location>
        <position position="160"/>
    </location>
    <ligand>
        <name>FMN</name>
        <dbReference type="ChEBI" id="CHEBI:58210"/>
    </ligand>
</feature>
<keyword evidence="10" id="KW-1185">Reference proteome</keyword>
<dbReference type="Proteomes" id="UP000036959">
    <property type="component" value="Unassembled WGS sequence"/>
</dbReference>
<dbReference type="RefSeq" id="WP_050453584.1">
    <property type="nucleotide sequence ID" value="NZ_LFJJ01000057.1"/>
</dbReference>
<evidence type="ECO:0000256" key="3">
    <source>
        <dbReference type="ARBA" id="ARBA00022643"/>
    </source>
</evidence>
<dbReference type="InterPro" id="IPR008259">
    <property type="entry name" value="FMN_hydac_DH_AS"/>
</dbReference>
<evidence type="ECO:0000313" key="10">
    <source>
        <dbReference type="Proteomes" id="UP000036959"/>
    </source>
</evidence>
<feature type="binding site" evidence="7">
    <location>
        <position position="169"/>
    </location>
    <ligand>
        <name>glyoxylate</name>
        <dbReference type="ChEBI" id="CHEBI:36655"/>
    </ligand>
</feature>
<evidence type="ECO:0000256" key="5">
    <source>
        <dbReference type="ARBA" id="ARBA00024042"/>
    </source>
</evidence>
<feature type="active site" description="Proton acceptor" evidence="6">
    <location>
        <position position="280"/>
    </location>
</feature>
<proteinExistence type="inferred from homology"/>
<dbReference type="GO" id="GO:0004460">
    <property type="term" value="F:L-lactate dehydrogenase (cytochrome) activity"/>
    <property type="evidence" value="ECO:0007669"/>
    <property type="project" value="UniProtKB-EC"/>
</dbReference>
<feature type="binding site" evidence="7">
    <location>
        <position position="256"/>
    </location>
    <ligand>
        <name>FMN</name>
        <dbReference type="ChEBI" id="CHEBI:58210"/>
    </ligand>
</feature>
<feature type="binding site" evidence="7">
    <location>
        <position position="283"/>
    </location>
    <ligand>
        <name>glyoxylate</name>
        <dbReference type="ChEBI" id="CHEBI:36655"/>
    </ligand>
</feature>
<dbReference type="PIRSF" id="PIRSF000138">
    <property type="entry name" value="Al-hdrx_acd_dh"/>
    <property type="match status" value="1"/>
</dbReference>
<dbReference type="FunFam" id="3.20.20.70:FF:000029">
    <property type="entry name" value="L-lactate dehydrogenase"/>
    <property type="match status" value="1"/>
</dbReference>
<comment type="similarity">
    <text evidence="5">Belongs to the FMN-dependent alpha-hydroxy acid dehydrogenase family.</text>
</comment>
<keyword evidence="4 9" id="KW-0560">Oxidoreductase</keyword>
<dbReference type="InterPro" id="IPR000262">
    <property type="entry name" value="FMN-dep_DH"/>
</dbReference>
<dbReference type="GO" id="GO:0010181">
    <property type="term" value="F:FMN binding"/>
    <property type="evidence" value="ECO:0007669"/>
    <property type="project" value="InterPro"/>
</dbReference>